<keyword evidence="4" id="KW-0328">Glycosyltransferase</keyword>
<dbReference type="Proteomes" id="UP001432027">
    <property type="component" value="Unassembled WGS sequence"/>
</dbReference>
<sequence length="421" mass="47414">DILEVRVNSVDGTMRFWLLFVFLLSVHFAQTYKVLVYSPTASASQSINNFLGNIADTLVEAGHDVTTLIPLFDPNVRVGTSKSAKIYIQPNEAVKKITDDFNSNEVDLFDHDVFDVIGKVAFGQFFGEFCAVQCKAVLEETKLIERLTAEKYDVMIVETLDPCGPALSHVIQPKALITTAGEMPFGSMTEEFGVDRAFSYNPNIMLTYVDVHSFRSRLTNLYAALVDYLEWRETRSQINALFHDRFEEFPGVTEIISRAAYTFINSEPLVDFAAPMLNRIHYIGGIGAKEPNKLDENLDRLLNLRNKTVLISFGSIIPTHMLPPEVKQTIVEVVSRFPEVTFIWKYETVEDDFAQSVLSSTPNLHMMKWTPQNDLLADERVTAFITHGGMGSTQETLLRGKPGLFIPFMGDQPRNAGMMEK</sequence>
<comment type="catalytic activity">
    <reaction evidence="10">
        <text>glucuronate acceptor + UDP-alpha-D-glucuronate = acceptor beta-D-glucuronoside + UDP + H(+)</text>
        <dbReference type="Rhea" id="RHEA:21032"/>
        <dbReference type="ChEBI" id="CHEBI:15378"/>
        <dbReference type="ChEBI" id="CHEBI:58052"/>
        <dbReference type="ChEBI" id="CHEBI:58223"/>
        <dbReference type="ChEBI" id="CHEBI:132367"/>
        <dbReference type="ChEBI" id="CHEBI:132368"/>
        <dbReference type="EC" id="2.4.1.17"/>
    </reaction>
</comment>
<dbReference type="AlphaFoldDB" id="A0AAV5SCS4"/>
<proteinExistence type="inferred from homology"/>
<feature type="non-terminal residue" evidence="11">
    <location>
        <position position="421"/>
    </location>
</feature>
<keyword evidence="7" id="KW-0732">Signal</keyword>
<evidence type="ECO:0000313" key="11">
    <source>
        <dbReference type="EMBL" id="GMS78478.1"/>
    </source>
</evidence>
<name>A0AAV5SCS4_9BILA</name>
<evidence type="ECO:0000256" key="2">
    <source>
        <dbReference type="ARBA" id="ARBA00009995"/>
    </source>
</evidence>
<dbReference type="GO" id="GO:0016020">
    <property type="term" value="C:membrane"/>
    <property type="evidence" value="ECO:0007669"/>
    <property type="project" value="UniProtKB-SubCell"/>
</dbReference>
<comment type="caution">
    <text evidence="11">The sequence shown here is derived from an EMBL/GenBank/DDBJ whole genome shotgun (WGS) entry which is preliminary data.</text>
</comment>
<evidence type="ECO:0000256" key="5">
    <source>
        <dbReference type="ARBA" id="ARBA00022679"/>
    </source>
</evidence>
<dbReference type="PANTHER" id="PTHR48043:SF23">
    <property type="entry name" value="UDP-GLUCURONOSYLTRANSFERASE"/>
    <property type="match status" value="1"/>
</dbReference>
<keyword evidence="8" id="KW-1133">Transmembrane helix</keyword>
<dbReference type="Pfam" id="PF00201">
    <property type="entry name" value="UDPGT"/>
    <property type="match status" value="1"/>
</dbReference>
<evidence type="ECO:0000256" key="7">
    <source>
        <dbReference type="ARBA" id="ARBA00022729"/>
    </source>
</evidence>
<evidence type="ECO:0000256" key="8">
    <source>
        <dbReference type="ARBA" id="ARBA00022989"/>
    </source>
</evidence>
<comment type="subcellular location">
    <subcellularLocation>
        <location evidence="1">Membrane</location>
        <topology evidence="1">Single-pass membrane protein</topology>
    </subcellularLocation>
</comment>
<dbReference type="EMBL" id="BTSX01000001">
    <property type="protein sequence ID" value="GMS78478.1"/>
    <property type="molecule type" value="Genomic_DNA"/>
</dbReference>
<evidence type="ECO:0000256" key="9">
    <source>
        <dbReference type="ARBA" id="ARBA00023136"/>
    </source>
</evidence>
<evidence type="ECO:0000256" key="3">
    <source>
        <dbReference type="ARBA" id="ARBA00012544"/>
    </source>
</evidence>
<keyword evidence="12" id="KW-1185">Reference proteome</keyword>
<evidence type="ECO:0000256" key="4">
    <source>
        <dbReference type="ARBA" id="ARBA00022676"/>
    </source>
</evidence>
<dbReference type="Gene3D" id="3.40.50.2000">
    <property type="entry name" value="Glycogen Phosphorylase B"/>
    <property type="match status" value="1"/>
</dbReference>
<evidence type="ECO:0000256" key="10">
    <source>
        <dbReference type="ARBA" id="ARBA00047475"/>
    </source>
</evidence>
<dbReference type="InterPro" id="IPR050271">
    <property type="entry name" value="UDP-glycosyltransferase"/>
</dbReference>
<keyword evidence="6" id="KW-0812">Transmembrane</keyword>
<dbReference type="FunFam" id="3.40.50.2000:FF:000038">
    <property type="entry name" value="UDP-GlucuronosylTransferase"/>
    <property type="match status" value="1"/>
</dbReference>
<dbReference type="PANTHER" id="PTHR48043">
    <property type="entry name" value="EG:EG0003.4 PROTEIN-RELATED"/>
    <property type="match status" value="1"/>
</dbReference>
<evidence type="ECO:0000256" key="6">
    <source>
        <dbReference type="ARBA" id="ARBA00022692"/>
    </source>
</evidence>
<accession>A0AAV5SCS4</accession>
<dbReference type="CDD" id="cd03784">
    <property type="entry name" value="GT1_Gtf-like"/>
    <property type="match status" value="1"/>
</dbReference>
<comment type="similarity">
    <text evidence="2">Belongs to the UDP-glycosyltransferase family.</text>
</comment>
<evidence type="ECO:0000313" key="12">
    <source>
        <dbReference type="Proteomes" id="UP001432027"/>
    </source>
</evidence>
<dbReference type="SUPFAM" id="SSF53756">
    <property type="entry name" value="UDP-Glycosyltransferase/glycogen phosphorylase"/>
    <property type="match status" value="1"/>
</dbReference>
<reference evidence="11" key="1">
    <citation type="submission" date="2023-10" db="EMBL/GenBank/DDBJ databases">
        <title>Genome assembly of Pristionchus species.</title>
        <authorList>
            <person name="Yoshida K."/>
            <person name="Sommer R.J."/>
        </authorList>
    </citation>
    <scope>NUCLEOTIDE SEQUENCE</scope>
    <source>
        <strain evidence="11">RS0144</strain>
    </source>
</reference>
<dbReference type="EC" id="2.4.1.17" evidence="3"/>
<dbReference type="GO" id="GO:0015020">
    <property type="term" value="F:glucuronosyltransferase activity"/>
    <property type="evidence" value="ECO:0007669"/>
    <property type="project" value="UniProtKB-EC"/>
</dbReference>
<feature type="non-terminal residue" evidence="11">
    <location>
        <position position="1"/>
    </location>
</feature>
<protein>
    <recommendedName>
        <fullName evidence="3">glucuronosyltransferase</fullName>
        <ecNumber evidence="3">2.4.1.17</ecNumber>
    </recommendedName>
</protein>
<evidence type="ECO:0000256" key="1">
    <source>
        <dbReference type="ARBA" id="ARBA00004167"/>
    </source>
</evidence>
<organism evidence="11 12">
    <name type="scientific">Pristionchus entomophagus</name>
    <dbReference type="NCBI Taxonomy" id="358040"/>
    <lineage>
        <taxon>Eukaryota</taxon>
        <taxon>Metazoa</taxon>
        <taxon>Ecdysozoa</taxon>
        <taxon>Nematoda</taxon>
        <taxon>Chromadorea</taxon>
        <taxon>Rhabditida</taxon>
        <taxon>Rhabditina</taxon>
        <taxon>Diplogasteromorpha</taxon>
        <taxon>Diplogasteroidea</taxon>
        <taxon>Neodiplogasteridae</taxon>
        <taxon>Pristionchus</taxon>
    </lineage>
</organism>
<dbReference type="InterPro" id="IPR002213">
    <property type="entry name" value="UDP_glucos_trans"/>
</dbReference>
<keyword evidence="9" id="KW-0472">Membrane</keyword>
<keyword evidence="5" id="KW-0808">Transferase</keyword>
<gene>
    <name evidence="11" type="ORF">PENTCL1PPCAC_653</name>
</gene>